<feature type="domain" description="ISXO2-like transposase" evidence="1">
    <location>
        <begin position="123"/>
        <end position="265"/>
    </location>
</feature>
<gene>
    <name evidence="2" type="ORF">KBB96_06980</name>
</gene>
<dbReference type="KEGG" id="lamb:KBB96_06980"/>
<dbReference type="AlphaFoldDB" id="A0A975PGU6"/>
<dbReference type="PANTHER" id="PTHR47163">
    <property type="entry name" value="DDE_TNP_IS1595 DOMAIN-CONTAINING PROTEIN"/>
    <property type="match status" value="1"/>
</dbReference>
<dbReference type="Proteomes" id="UP000676169">
    <property type="component" value="Chromosome"/>
</dbReference>
<evidence type="ECO:0000313" key="2">
    <source>
        <dbReference type="EMBL" id="QUE52631.1"/>
    </source>
</evidence>
<dbReference type="InterPro" id="IPR024445">
    <property type="entry name" value="Tnp_ISXO2-like"/>
</dbReference>
<proteinExistence type="predicted"/>
<dbReference type="PANTHER" id="PTHR47163:SF2">
    <property type="entry name" value="SI:DKEY-17M8.2"/>
    <property type="match status" value="1"/>
</dbReference>
<organism evidence="2 3">
    <name type="scientific">Luteolibacter ambystomatis</name>
    <dbReference type="NCBI Taxonomy" id="2824561"/>
    <lineage>
        <taxon>Bacteria</taxon>
        <taxon>Pseudomonadati</taxon>
        <taxon>Verrucomicrobiota</taxon>
        <taxon>Verrucomicrobiia</taxon>
        <taxon>Verrucomicrobiales</taxon>
        <taxon>Verrucomicrobiaceae</taxon>
        <taxon>Luteolibacter</taxon>
    </lineage>
</organism>
<keyword evidence="3" id="KW-1185">Reference proteome</keyword>
<dbReference type="Pfam" id="PF12762">
    <property type="entry name" value="DDE_Tnp_IS1595"/>
    <property type="match status" value="1"/>
</dbReference>
<dbReference type="RefSeq" id="WP_211633880.1">
    <property type="nucleotide sequence ID" value="NZ_CP073100.1"/>
</dbReference>
<dbReference type="NCBIfam" id="NF033547">
    <property type="entry name" value="transpos_IS1595"/>
    <property type="match status" value="1"/>
</dbReference>
<dbReference type="SMART" id="SM01126">
    <property type="entry name" value="DDE_Tnp_IS1595"/>
    <property type="match status" value="1"/>
</dbReference>
<dbReference type="EMBL" id="CP073100">
    <property type="protein sequence ID" value="QUE52631.1"/>
    <property type="molecule type" value="Genomic_DNA"/>
</dbReference>
<name>A0A975PGU6_9BACT</name>
<evidence type="ECO:0000313" key="3">
    <source>
        <dbReference type="Proteomes" id="UP000676169"/>
    </source>
</evidence>
<evidence type="ECO:0000259" key="1">
    <source>
        <dbReference type="SMART" id="SM01126"/>
    </source>
</evidence>
<protein>
    <submittedName>
        <fullName evidence="2">IS1595 family transposase</fullName>
    </submittedName>
</protein>
<reference evidence="2" key="1">
    <citation type="submission" date="2021-04" db="EMBL/GenBank/DDBJ databases">
        <title>Luteolibacter sp. 32A isolated from the skin of an Anderson's salamander (Ambystoma andersonii).</title>
        <authorList>
            <person name="Spergser J."/>
            <person name="Busse H.-J."/>
        </authorList>
    </citation>
    <scope>NUCLEOTIDE SEQUENCE</scope>
    <source>
        <strain evidence="2">32A</strain>
    </source>
</reference>
<dbReference type="InterPro" id="IPR053164">
    <property type="entry name" value="IS1016-like_transposase"/>
</dbReference>
<accession>A0A975PGU6</accession>
<sequence length="293" mass="33852">MYSFNKIFPDEAAAIAFLENARWPDGNIQSPYGDKGAYRIETRPGVYKCRATRKQFSVRQGTIFEESRLPLHKWFYAIFLTQSTKKGVSSIHLANVLGVTQKTAWFMMHRLRYGVEHGDCLRPLSGIVEMDEHYSGGKGRGKRGRGAENKTPVFGMVERGGEVRVQVVPDCKKKTLIPIIKKHVSTENTEVMTDDFPTYNALDGMYDRQVINHSAKQYVRADGHVHTNTIEGFWSHLKLGLKAVQIHVRPKHLNRYCKEYEFKYNTRKLTNFERFSRWFDFCNGRLTYKALTA</sequence>